<accession>A0A914VT90</accession>
<keyword evidence="3" id="KW-0378">Hydrolase</keyword>
<evidence type="ECO:0000256" key="6">
    <source>
        <dbReference type="ARBA" id="ARBA00084097"/>
    </source>
</evidence>
<dbReference type="WBParaSite" id="PSAMB.scaffold236size62952.g3692.t2">
    <property type="protein sequence ID" value="PSAMB.scaffold236size62952.g3692.t2"/>
    <property type="gene ID" value="PSAMB.scaffold236size62952.g3692"/>
</dbReference>
<name>A0A914VT90_9BILA</name>
<proteinExistence type="predicted"/>
<protein>
    <submittedName>
        <fullName evidence="11">Gamma-glutamyltranspeptidase 1</fullName>
    </submittedName>
</protein>
<feature type="active site" description="Nucleophile" evidence="7">
    <location>
        <position position="426"/>
    </location>
</feature>
<dbReference type="Gene3D" id="1.10.246.130">
    <property type="match status" value="1"/>
</dbReference>
<dbReference type="GO" id="GO:0036374">
    <property type="term" value="F:glutathione hydrolase activity"/>
    <property type="evidence" value="ECO:0007669"/>
    <property type="project" value="InterPro"/>
</dbReference>
<keyword evidence="10" id="KW-1185">Reference proteome</keyword>
<dbReference type="InterPro" id="IPR043137">
    <property type="entry name" value="GGT_ssub_C"/>
</dbReference>
<dbReference type="FunFam" id="3.60.20.40:FF:000001">
    <property type="entry name" value="Gamma-glutamyltranspeptidase 1"/>
    <property type="match status" value="1"/>
</dbReference>
<reference evidence="11" key="1">
    <citation type="submission" date="2022-11" db="UniProtKB">
        <authorList>
            <consortium name="WormBaseParasite"/>
        </authorList>
    </citation>
    <scope>IDENTIFICATION</scope>
</reference>
<evidence type="ECO:0000256" key="9">
    <source>
        <dbReference type="SAM" id="Phobius"/>
    </source>
</evidence>
<dbReference type="PRINTS" id="PR01210">
    <property type="entry name" value="GGTRANSPTASE"/>
</dbReference>
<feature type="binding site" evidence="8">
    <location>
        <position position="146"/>
    </location>
    <ligand>
        <name>L-glutamate</name>
        <dbReference type="ChEBI" id="CHEBI:29985"/>
    </ligand>
</feature>
<dbReference type="GO" id="GO:0006508">
    <property type="term" value="P:proteolysis"/>
    <property type="evidence" value="ECO:0007669"/>
    <property type="project" value="UniProtKB-KW"/>
</dbReference>
<dbReference type="GO" id="GO:0005886">
    <property type="term" value="C:plasma membrane"/>
    <property type="evidence" value="ECO:0007669"/>
    <property type="project" value="TreeGrafter"/>
</dbReference>
<dbReference type="InterPro" id="IPR000101">
    <property type="entry name" value="GGT_peptidase"/>
</dbReference>
<keyword evidence="4" id="KW-0325">Glycoprotein</keyword>
<evidence type="ECO:0000256" key="3">
    <source>
        <dbReference type="ARBA" id="ARBA00022801"/>
    </source>
</evidence>
<dbReference type="PANTHER" id="PTHR11686:SF69">
    <property type="entry name" value="GAMMA-GLUTAMYLTRANSPEPTIDASE 1"/>
    <property type="match status" value="1"/>
</dbReference>
<dbReference type="Gene3D" id="3.60.20.40">
    <property type="match status" value="1"/>
</dbReference>
<dbReference type="SUPFAM" id="SSF56235">
    <property type="entry name" value="N-terminal nucleophile aminohydrolases (Ntn hydrolases)"/>
    <property type="match status" value="1"/>
</dbReference>
<keyword evidence="5" id="KW-0012">Acyltransferase</keyword>
<feature type="transmembrane region" description="Helical" evidence="9">
    <location>
        <begin position="23"/>
        <end position="48"/>
    </location>
</feature>
<dbReference type="GO" id="GO:0016746">
    <property type="term" value="F:acyltransferase activity"/>
    <property type="evidence" value="ECO:0007669"/>
    <property type="project" value="UniProtKB-KW"/>
</dbReference>
<sequence>MSTNSEYLPLIDDSETRRVQPRALYWITGLALVLACFLTISTLTLGIMNASVRQAAAPTPRSLPQWPKPSLSLLGRYSKAAVAVDNVYCAEVGRNILIKGGNAVDAAVATIFCMGVMTPQANGLGGGHFMTIYNGTTKTCNVVDAREVAPLAANETMFVNQSMKSQVGWLAVAVPGELHGLRTEYENFGGNLPWKELIEPSIALLKNGIPISLNTAGSLMEERSIIMNESTLSIFINPKTGDVFKYGEIMKTRTQFMDTLQILADSKDPIGVFYDGPLTNRMVKEFEENGGIITREDMRRYKATIRRQDEVIYTKLSNGRKVCGPPPPSSSAVTQSILKVLDGYTFDQTTEEGNVDIFHHYIEASKFAYAYRSRMGDMKFVNDSLALAKNITTDEFARSIRAKITDRAHPTAYYGGRFELESDHGTTSMTFMDDYGNAVSVTSTINLLFGARVRSESTGVIYNCQMDDFSTPNVTNYYGYPPSPTNYIKPGKKPQSSISPLIVFNEETGAVEMAIGGAGGSTIISGVSTVAMRTLFLGWELKDAIDAPRLHNQLLPNVTQFEPGFPTEYLDALTKRGHVMERTPGITDVTAIRRKGKYTWANSDWRHGPEAGPAGY</sequence>
<evidence type="ECO:0000256" key="8">
    <source>
        <dbReference type="PIRSR" id="PIRSR600101-2"/>
    </source>
</evidence>
<feature type="binding site" evidence="8">
    <location>
        <begin position="444"/>
        <end position="446"/>
    </location>
    <ligand>
        <name>L-glutamate</name>
        <dbReference type="ChEBI" id="CHEBI:29985"/>
    </ligand>
</feature>
<evidence type="ECO:0000256" key="4">
    <source>
        <dbReference type="ARBA" id="ARBA00023180"/>
    </source>
</evidence>
<dbReference type="Proteomes" id="UP000887566">
    <property type="component" value="Unplaced"/>
</dbReference>
<dbReference type="Pfam" id="PF01019">
    <property type="entry name" value="G_glu_transpept"/>
    <property type="match status" value="1"/>
</dbReference>
<evidence type="ECO:0000256" key="1">
    <source>
        <dbReference type="ARBA" id="ARBA00022670"/>
    </source>
</evidence>
<keyword evidence="9" id="KW-1133">Transmembrane helix</keyword>
<dbReference type="GO" id="GO:0006751">
    <property type="term" value="P:glutathione catabolic process"/>
    <property type="evidence" value="ECO:0007669"/>
    <property type="project" value="InterPro"/>
</dbReference>
<evidence type="ECO:0000256" key="2">
    <source>
        <dbReference type="ARBA" id="ARBA00022679"/>
    </source>
</evidence>
<keyword evidence="9" id="KW-0812">Transmembrane</keyword>
<dbReference type="AlphaFoldDB" id="A0A914VT90"/>
<keyword evidence="6" id="KW-0800">Toxin</keyword>
<evidence type="ECO:0000313" key="11">
    <source>
        <dbReference type="WBParaSite" id="PSAMB.scaffold236size62952.g3692.t2"/>
    </source>
</evidence>
<feature type="binding site" evidence="8">
    <location>
        <position position="520"/>
    </location>
    <ligand>
        <name>L-glutamate</name>
        <dbReference type="ChEBI" id="CHEBI:29985"/>
    </ligand>
</feature>
<feature type="binding site" evidence="8">
    <location>
        <position position="468"/>
    </location>
    <ligand>
        <name>L-glutamate</name>
        <dbReference type="ChEBI" id="CHEBI:29985"/>
    </ligand>
</feature>
<keyword evidence="6" id="KW-1202">Platelet aggregation activating toxin</keyword>
<evidence type="ECO:0000256" key="5">
    <source>
        <dbReference type="ARBA" id="ARBA00023315"/>
    </source>
</evidence>
<dbReference type="InterPro" id="IPR043138">
    <property type="entry name" value="GGT_lsub"/>
</dbReference>
<dbReference type="FunFam" id="1.10.246.130:FF:000005">
    <property type="entry name" value="Gamma-glutamyltranspeptidase 1, putative"/>
    <property type="match status" value="1"/>
</dbReference>
<evidence type="ECO:0000256" key="7">
    <source>
        <dbReference type="PIRSR" id="PIRSR600101-1"/>
    </source>
</evidence>
<keyword evidence="6" id="KW-1199">Hemostasis impairing toxin</keyword>
<keyword evidence="1" id="KW-0645">Protease</keyword>
<dbReference type="PANTHER" id="PTHR11686">
    <property type="entry name" value="GAMMA GLUTAMYL TRANSPEPTIDASE"/>
    <property type="match status" value="1"/>
</dbReference>
<keyword evidence="9" id="KW-0472">Membrane</keyword>
<organism evidence="10 11">
    <name type="scientific">Plectus sambesii</name>
    <dbReference type="NCBI Taxonomy" id="2011161"/>
    <lineage>
        <taxon>Eukaryota</taxon>
        <taxon>Metazoa</taxon>
        <taxon>Ecdysozoa</taxon>
        <taxon>Nematoda</taxon>
        <taxon>Chromadorea</taxon>
        <taxon>Plectida</taxon>
        <taxon>Plectina</taxon>
        <taxon>Plectoidea</taxon>
        <taxon>Plectidae</taxon>
        <taxon>Plectus</taxon>
    </lineage>
</organism>
<evidence type="ECO:0000313" key="10">
    <source>
        <dbReference type="Proteomes" id="UP000887566"/>
    </source>
</evidence>
<keyword evidence="2" id="KW-0808">Transferase</keyword>
<feature type="binding site" evidence="8">
    <location>
        <begin position="496"/>
        <end position="497"/>
    </location>
    <ligand>
        <name>L-glutamate</name>
        <dbReference type="ChEBI" id="CHEBI:29985"/>
    </ligand>
</feature>
<dbReference type="InterPro" id="IPR029055">
    <property type="entry name" value="Ntn_hydrolases_N"/>
</dbReference>